<protein>
    <submittedName>
        <fullName evidence="2">Sphingolipid long chain base-responsive protein LSP1</fullName>
    </submittedName>
</protein>
<gene>
    <name evidence="2" type="ORF">CTheo_5740</name>
</gene>
<proteinExistence type="predicted"/>
<organism evidence="2 3">
    <name type="scientific">Ceratobasidium theobromae</name>
    <dbReference type="NCBI Taxonomy" id="1582974"/>
    <lineage>
        <taxon>Eukaryota</taxon>
        <taxon>Fungi</taxon>
        <taxon>Dikarya</taxon>
        <taxon>Basidiomycota</taxon>
        <taxon>Agaricomycotina</taxon>
        <taxon>Agaricomycetes</taxon>
        <taxon>Cantharellales</taxon>
        <taxon>Ceratobasidiaceae</taxon>
        <taxon>Ceratobasidium</taxon>
    </lineage>
</organism>
<dbReference type="Pfam" id="PF13805">
    <property type="entry name" value="Pil1"/>
    <property type="match status" value="1"/>
</dbReference>
<feature type="compositionally biased region" description="Low complexity" evidence="1">
    <location>
        <begin position="1"/>
        <end position="15"/>
    </location>
</feature>
<dbReference type="InterPro" id="IPR027267">
    <property type="entry name" value="AH/BAR_dom_sf"/>
</dbReference>
<sequence>MPRSSSRNRSSTPSRALTLSPPDAHVRALQEIGKIEMRASAIVQKLADELSGFDTALKSWAKVQGEDLEDVLSHSANLFAQLSAALVRFVSEGGQVQERFETVREREQRLSALRKRRTCVGGKVDAAQKKVNKLQTNLKPKNNAHYSDHLENLKKQAERIDVDIQIEEAAFENYKRETARECMDRKFAEVVELSDKMRVIGEAGRRIVREIPLGATPPGGPRAPYTGRERTAALYSQAIIDIHQIQIPNDAYYGPYQPQLDDQPDDDDSGSSDEWASPVPTFTRPSRLEESLLSAGQQMGEIYPSVISRSTHALDTSSTSGLSSQFRTTDQITSDASSSAFSIASIASPSSIRSTTNGNIRSRPTVLRQRRHHSGSIVGTQFQPFGLSRPSSLTFSHGPLYSLAEEPTNWTVGSAMGTTSTRE</sequence>
<feature type="compositionally biased region" description="Acidic residues" evidence="1">
    <location>
        <begin position="262"/>
        <end position="271"/>
    </location>
</feature>
<dbReference type="PANTHER" id="PTHR31962">
    <property type="entry name" value="SPHINGOLIPID LONG CHAIN BASE-RESPONSIVE PROTEIN PIL1"/>
    <property type="match status" value="1"/>
</dbReference>
<feature type="region of interest" description="Disordered" evidence="1">
    <location>
        <begin position="251"/>
        <end position="283"/>
    </location>
</feature>
<dbReference type="Proteomes" id="UP000383932">
    <property type="component" value="Unassembled WGS sequence"/>
</dbReference>
<dbReference type="InterPro" id="IPR028245">
    <property type="entry name" value="PIL1/LSP1"/>
</dbReference>
<comment type="caution">
    <text evidence="2">The sequence shown here is derived from an EMBL/GenBank/DDBJ whole genome shotgun (WGS) entry which is preliminary data.</text>
</comment>
<reference evidence="2 3" key="1">
    <citation type="journal article" date="2019" name="Fungal Biol. Biotechnol.">
        <title>Draft genome sequence of fastidious pathogen Ceratobasidium theobromae, which causes vascular-streak dieback in Theobroma cacao.</title>
        <authorList>
            <person name="Ali S.S."/>
            <person name="Asman A."/>
            <person name="Shao J."/>
            <person name="Firmansyah A.P."/>
            <person name="Susilo A.W."/>
            <person name="Rosmana A."/>
            <person name="McMahon P."/>
            <person name="Junaid M."/>
            <person name="Guest D."/>
            <person name="Kheng T.Y."/>
            <person name="Meinhardt L.W."/>
            <person name="Bailey B.A."/>
        </authorList>
    </citation>
    <scope>NUCLEOTIDE SEQUENCE [LARGE SCALE GENOMIC DNA]</scope>
    <source>
        <strain evidence="2 3">CT2</strain>
    </source>
</reference>
<dbReference type="GO" id="GO:0036286">
    <property type="term" value="C:eisosome filament"/>
    <property type="evidence" value="ECO:0007669"/>
    <property type="project" value="TreeGrafter"/>
</dbReference>
<feature type="region of interest" description="Disordered" evidence="1">
    <location>
        <begin position="1"/>
        <end position="20"/>
    </location>
</feature>
<feature type="compositionally biased region" description="Low complexity" evidence="1">
    <location>
        <begin position="252"/>
        <end position="261"/>
    </location>
</feature>
<dbReference type="GO" id="GO:0008289">
    <property type="term" value="F:lipid binding"/>
    <property type="evidence" value="ECO:0007669"/>
    <property type="project" value="TreeGrafter"/>
</dbReference>
<dbReference type="GO" id="GO:0005886">
    <property type="term" value="C:plasma membrane"/>
    <property type="evidence" value="ECO:0007669"/>
    <property type="project" value="TreeGrafter"/>
</dbReference>
<dbReference type="GO" id="GO:0070941">
    <property type="term" value="P:eisosome assembly"/>
    <property type="evidence" value="ECO:0007669"/>
    <property type="project" value="TreeGrafter"/>
</dbReference>
<feature type="region of interest" description="Disordered" evidence="1">
    <location>
        <begin position="351"/>
        <end position="372"/>
    </location>
</feature>
<dbReference type="OrthoDB" id="5599269at2759"/>
<name>A0A5N5QH60_9AGAM</name>
<dbReference type="PANTHER" id="PTHR31962:SF6">
    <property type="entry name" value="EISOSOME COMPONENT PIL1-DOMAIN-CONTAINING PROTEIN"/>
    <property type="match status" value="1"/>
</dbReference>
<accession>A0A5N5QH60</accession>
<evidence type="ECO:0000313" key="3">
    <source>
        <dbReference type="Proteomes" id="UP000383932"/>
    </source>
</evidence>
<dbReference type="EMBL" id="SSOP01000143">
    <property type="protein sequence ID" value="KAB5590808.1"/>
    <property type="molecule type" value="Genomic_DNA"/>
</dbReference>
<dbReference type="AlphaFoldDB" id="A0A5N5QH60"/>
<evidence type="ECO:0000313" key="2">
    <source>
        <dbReference type="EMBL" id="KAB5590808.1"/>
    </source>
</evidence>
<dbReference type="Gene3D" id="1.20.1270.60">
    <property type="entry name" value="Arfaptin homology (AH) domain/BAR domain"/>
    <property type="match status" value="1"/>
</dbReference>
<dbReference type="GO" id="GO:0006897">
    <property type="term" value="P:endocytosis"/>
    <property type="evidence" value="ECO:0007669"/>
    <property type="project" value="TreeGrafter"/>
</dbReference>
<evidence type="ECO:0000256" key="1">
    <source>
        <dbReference type="SAM" id="MobiDB-lite"/>
    </source>
</evidence>
<keyword evidence="3" id="KW-1185">Reference proteome</keyword>